<evidence type="ECO:0008006" key="2">
    <source>
        <dbReference type="Google" id="ProtNLM"/>
    </source>
</evidence>
<evidence type="ECO:0000313" key="1">
    <source>
        <dbReference type="EMBL" id="BFG69995.1"/>
    </source>
</evidence>
<gene>
    <name evidence="1" type="ORF">KACHI17_08760</name>
</gene>
<dbReference type="Gene3D" id="3.10.180.10">
    <property type="entry name" value="2,3-Dihydroxybiphenyl 1,2-Dioxygenase, domain 1"/>
    <property type="match status" value="1"/>
</dbReference>
<name>A0AAT9GHM1_9BACT</name>
<organism evidence="1">
    <name type="scientific">Sediminibacterium sp. KACHI17</name>
    <dbReference type="NCBI Taxonomy" id="1751071"/>
    <lineage>
        <taxon>Bacteria</taxon>
        <taxon>Pseudomonadati</taxon>
        <taxon>Bacteroidota</taxon>
        <taxon>Chitinophagia</taxon>
        <taxon>Chitinophagales</taxon>
        <taxon>Chitinophagaceae</taxon>
        <taxon>Sediminibacterium</taxon>
    </lineage>
</organism>
<sequence>MKIRIHEIEMGSDDLTNTTSFFKTLGLHPAIEQAALTVFNSGQQGVDVNVSKHLAKGITQISFITDDLKAMMQHLTTHQISFQGPFESHLGMLCIRLITPDGIPVVINTPTDSSPSWLQV</sequence>
<dbReference type="SUPFAM" id="SSF54593">
    <property type="entry name" value="Glyoxalase/Bleomycin resistance protein/Dihydroxybiphenyl dioxygenase"/>
    <property type="match status" value="1"/>
</dbReference>
<protein>
    <recommendedName>
        <fullName evidence="2">VOC family protein</fullName>
    </recommendedName>
</protein>
<dbReference type="EMBL" id="AP029612">
    <property type="protein sequence ID" value="BFG69995.1"/>
    <property type="molecule type" value="Genomic_DNA"/>
</dbReference>
<dbReference type="InterPro" id="IPR029068">
    <property type="entry name" value="Glyas_Bleomycin-R_OHBP_Dase"/>
</dbReference>
<proteinExistence type="predicted"/>
<dbReference type="AlphaFoldDB" id="A0AAT9GHM1"/>
<accession>A0AAT9GHM1</accession>
<reference evidence="1" key="1">
    <citation type="submission" date="2024-02" db="EMBL/GenBank/DDBJ databases">
        <title>Sediminibacterium planktonica sp. nov. and Sediminibacterium longus sp. nov., isolated from surface lake and river water.</title>
        <authorList>
            <person name="Watanabe K."/>
            <person name="Takemine S."/>
            <person name="Ishii Y."/>
            <person name="Ogata Y."/>
            <person name="Shindo C."/>
            <person name="Suda W."/>
        </authorList>
    </citation>
    <scope>NUCLEOTIDE SEQUENCE</scope>
    <source>
        <strain evidence="1">KACHI17</strain>
    </source>
</reference>
<dbReference type="RefSeq" id="WP_353550291.1">
    <property type="nucleotide sequence ID" value="NZ_AP029612.1"/>
</dbReference>